<protein>
    <recommendedName>
        <fullName evidence="4">DUF883 domain-containing protein</fullName>
    </recommendedName>
</protein>
<sequence>MRTESFSEGERVSASYESEAEETEEARETKGTEEGEQAEEAHRPVRKRIATVAEARKGEFVTGLEEFASSLDDFSDVLGKRGHESQQRIASGAAEGIRNAAGILRKRSASEVIEDLSESVKAHPGVILGGAFALGFLGVRLLRS</sequence>
<dbReference type="AlphaFoldDB" id="A0A0K1PH95"/>
<gene>
    <name evidence="2" type="ORF">AKJ08_2881</name>
</gene>
<accession>A0A0K1PH95</accession>
<feature type="compositionally biased region" description="Basic and acidic residues" evidence="1">
    <location>
        <begin position="26"/>
        <end position="43"/>
    </location>
</feature>
<evidence type="ECO:0000313" key="2">
    <source>
        <dbReference type="EMBL" id="AKU92494.1"/>
    </source>
</evidence>
<feature type="compositionally biased region" description="Basic and acidic residues" evidence="1">
    <location>
        <begin position="1"/>
        <end position="11"/>
    </location>
</feature>
<dbReference type="Proteomes" id="UP000055590">
    <property type="component" value="Chromosome"/>
</dbReference>
<reference evidence="2 3" key="1">
    <citation type="submission" date="2015-08" db="EMBL/GenBank/DDBJ databases">
        <authorList>
            <person name="Babu N.S."/>
            <person name="Beckwith C.J."/>
            <person name="Beseler K.G."/>
            <person name="Brison A."/>
            <person name="Carone J.V."/>
            <person name="Caskin T.P."/>
            <person name="Diamond M."/>
            <person name="Durham M.E."/>
            <person name="Foxe J.M."/>
            <person name="Go M."/>
            <person name="Henderson B.A."/>
            <person name="Jones I.B."/>
            <person name="McGettigan J.A."/>
            <person name="Micheletti S.J."/>
            <person name="Nasrallah M.E."/>
            <person name="Ortiz D."/>
            <person name="Piller C.R."/>
            <person name="Privatt S.R."/>
            <person name="Schneider S.L."/>
            <person name="Sharp S."/>
            <person name="Smith T.C."/>
            <person name="Stanton J.D."/>
            <person name="Ullery H.E."/>
            <person name="Wilson R.J."/>
            <person name="Serrano M.G."/>
            <person name="Buck G."/>
            <person name="Lee V."/>
            <person name="Wang Y."/>
            <person name="Carvalho R."/>
            <person name="Voegtly L."/>
            <person name="Shi R."/>
            <person name="Duckworth R."/>
            <person name="Johnson A."/>
            <person name="Loviza R."/>
            <person name="Walstead R."/>
            <person name="Shah Z."/>
            <person name="Kiflezghi M."/>
            <person name="Wade K."/>
            <person name="Ball S.L."/>
            <person name="Bradley K.W."/>
            <person name="Asai D.J."/>
            <person name="Bowman C.A."/>
            <person name="Russell D.A."/>
            <person name="Pope W.H."/>
            <person name="Jacobs-Sera D."/>
            <person name="Hendrix R.W."/>
            <person name="Hatfull G.F."/>
        </authorList>
    </citation>
    <scope>NUCLEOTIDE SEQUENCE [LARGE SCALE GENOMIC DNA]</scope>
    <source>
        <strain evidence="2 3">DSM 27710</strain>
    </source>
</reference>
<dbReference type="KEGG" id="vin:AKJ08_2881"/>
<feature type="region of interest" description="Disordered" evidence="1">
    <location>
        <begin position="1"/>
        <end position="46"/>
    </location>
</feature>
<evidence type="ECO:0000256" key="1">
    <source>
        <dbReference type="SAM" id="MobiDB-lite"/>
    </source>
</evidence>
<proteinExistence type="predicted"/>
<keyword evidence="3" id="KW-1185">Reference proteome</keyword>
<organism evidence="2 3">
    <name type="scientific">Vulgatibacter incomptus</name>
    <dbReference type="NCBI Taxonomy" id="1391653"/>
    <lineage>
        <taxon>Bacteria</taxon>
        <taxon>Pseudomonadati</taxon>
        <taxon>Myxococcota</taxon>
        <taxon>Myxococcia</taxon>
        <taxon>Myxococcales</taxon>
        <taxon>Cystobacterineae</taxon>
        <taxon>Vulgatibacteraceae</taxon>
        <taxon>Vulgatibacter</taxon>
    </lineage>
</organism>
<evidence type="ECO:0008006" key="4">
    <source>
        <dbReference type="Google" id="ProtNLM"/>
    </source>
</evidence>
<name>A0A0K1PH95_9BACT</name>
<evidence type="ECO:0000313" key="3">
    <source>
        <dbReference type="Proteomes" id="UP000055590"/>
    </source>
</evidence>
<dbReference type="STRING" id="1391653.AKJ08_2881"/>
<dbReference type="EMBL" id="CP012332">
    <property type="protein sequence ID" value="AKU92494.1"/>
    <property type="molecule type" value="Genomic_DNA"/>
</dbReference>